<evidence type="ECO:0000313" key="19">
    <source>
        <dbReference type="Proteomes" id="UP000245942"/>
    </source>
</evidence>
<keyword evidence="7" id="KW-0648">Protein biosynthesis</keyword>
<comment type="subcellular location">
    <subcellularLocation>
        <location evidence="1">Mitochondrion matrix</location>
    </subcellularLocation>
</comment>
<feature type="region of interest" description="Disordered" evidence="15">
    <location>
        <begin position="436"/>
        <end position="455"/>
    </location>
</feature>
<dbReference type="GeneID" id="37013729"/>
<feature type="domain" description="Aminoacyl-transfer RNA synthetases class-II family profile" evidence="16">
    <location>
        <begin position="207"/>
        <end position="439"/>
    </location>
</feature>
<evidence type="ECO:0000256" key="3">
    <source>
        <dbReference type="ARBA" id="ARBA00012814"/>
    </source>
</evidence>
<dbReference type="SUPFAM" id="SSF54991">
    <property type="entry name" value="Anticodon-binding domain of PheRS"/>
    <property type="match status" value="1"/>
</dbReference>
<dbReference type="AlphaFoldDB" id="A0A316UB63"/>
<evidence type="ECO:0000256" key="13">
    <source>
        <dbReference type="ARBA" id="ARBA00057761"/>
    </source>
</evidence>
<evidence type="ECO:0000259" key="16">
    <source>
        <dbReference type="PROSITE" id="PS50862"/>
    </source>
</evidence>
<proteinExistence type="inferred from homology"/>
<keyword evidence="5" id="KW-0547">Nucleotide-binding</keyword>
<dbReference type="InterPro" id="IPR045864">
    <property type="entry name" value="aa-tRNA-synth_II/BPL/LPL"/>
</dbReference>
<dbReference type="InterPro" id="IPR006195">
    <property type="entry name" value="aa-tRNA-synth_II"/>
</dbReference>
<keyword evidence="6" id="KW-0067">ATP-binding</keyword>
<dbReference type="STRING" id="1684307.A0A316UB63"/>
<dbReference type="Gene3D" id="3.30.930.10">
    <property type="entry name" value="Bira Bifunctional Protein, Domain 2"/>
    <property type="match status" value="1"/>
</dbReference>
<dbReference type="PROSITE" id="PS50862">
    <property type="entry name" value="AA_TRNA_LIGASE_II"/>
    <property type="match status" value="1"/>
</dbReference>
<evidence type="ECO:0000313" key="18">
    <source>
        <dbReference type="EMBL" id="PWN22470.1"/>
    </source>
</evidence>
<dbReference type="PANTHER" id="PTHR11538:SF41">
    <property type="entry name" value="PHENYLALANINE--TRNA LIGASE, MITOCHONDRIAL"/>
    <property type="match status" value="1"/>
</dbReference>
<dbReference type="InterPro" id="IPR005121">
    <property type="entry name" value="Fdx_antiC-bd"/>
</dbReference>
<evidence type="ECO:0000256" key="12">
    <source>
        <dbReference type="ARBA" id="ARBA00049255"/>
    </source>
</evidence>
<dbReference type="FunFam" id="3.30.70.380:FF:000002">
    <property type="entry name" value="phenylalanine--tRNA ligase, mitochondrial"/>
    <property type="match status" value="1"/>
</dbReference>
<comment type="catalytic activity">
    <reaction evidence="12">
        <text>tRNA(Phe) + L-phenylalanine + ATP = L-phenylalanyl-tRNA(Phe) + AMP + diphosphate + H(+)</text>
        <dbReference type="Rhea" id="RHEA:19413"/>
        <dbReference type="Rhea" id="RHEA-COMP:9668"/>
        <dbReference type="Rhea" id="RHEA-COMP:9699"/>
        <dbReference type="ChEBI" id="CHEBI:15378"/>
        <dbReference type="ChEBI" id="CHEBI:30616"/>
        <dbReference type="ChEBI" id="CHEBI:33019"/>
        <dbReference type="ChEBI" id="CHEBI:58095"/>
        <dbReference type="ChEBI" id="CHEBI:78442"/>
        <dbReference type="ChEBI" id="CHEBI:78531"/>
        <dbReference type="ChEBI" id="CHEBI:456215"/>
        <dbReference type="EC" id="6.1.1.20"/>
    </reaction>
</comment>
<dbReference type="Pfam" id="PF03147">
    <property type="entry name" value="FDX-ACB"/>
    <property type="match status" value="1"/>
</dbReference>
<dbReference type="PANTHER" id="PTHR11538">
    <property type="entry name" value="PHENYLALANYL-TRNA SYNTHETASE"/>
    <property type="match status" value="1"/>
</dbReference>
<dbReference type="PROSITE" id="PS51447">
    <property type="entry name" value="FDX_ACB"/>
    <property type="match status" value="1"/>
</dbReference>
<evidence type="ECO:0000256" key="9">
    <source>
        <dbReference type="ARBA" id="ARBA00023128"/>
    </source>
</evidence>
<keyword evidence="9" id="KW-0496">Mitochondrion</keyword>
<accession>A0A316UB63</accession>
<organism evidence="18 19">
    <name type="scientific">Pseudomicrostroma glucosiphilum</name>
    <dbReference type="NCBI Taxonomy" id="1684307"/>
    <lineage>
        <taxon>Eukaryota</taxon>
        <taxon>Fungi</taxon>
        <taxon>Dikarya</taxon>
        <taxon>Basidiomycota</taxon>
        <taxon>Ustilaginomycotina</taxon>
        <taxon>Exobasidiomycetes</taxon>
        <taxon>Microstromatales</taxon>
        <taxon>Microstromatales incertae sedis</taxon>
        <taxon>Pseudomicrostroma</taxon>
    </lineage>
</organism>
<dbReference type="GO" id="GO:0005759">
    <property type="term" value="C:mitochondrial matrix"/>
    <property type="evidence" value="ECO:0007669"/>
    <property type="project" value="UniProtKB-SubCell"/>
</dbReference>
<evidence type="ECO:0000256" key="11">
    <source>
        <dbReference type="ARBA" id="ARBA00031194"/>
    </source>
</evidence>
<dbReference type="OrthoDB" id="4457at2759"/>
<name>A0A316UB63_9BASI</name>
<evidence type="ECO:0000256" key="8">
    <source>
        <dbReference type="ARBA" id="ARBA00022946"/>
    </source>
</evidence>
<dbReference type="FunFam" id="3.30.930.10:FF:000053">
    <property type="entry name" value="Phenylalanyl-tRNA synthetase mitochondrial"/>
    <property type="match status" value="1"/>
</dbReference>
<evidence type="ECO:0000256" key="14">
    <source>
        <dbReference type="ARBA" id="ARBA00073229"/>
    </source>
</evidence>
<dbReference type="GO" id="GO:0000049">
    <property type="term" value="F:tRNA binding"/>
    <property type="evidence" value="ECO:0007669"/>
    <property type="project" value="InterPro"/>
</dbReference>
<evidence type="ECO:0000256" key="2">
    <source>
        <dbReference type="ARBA" id="ARBA00008226"/>
    </source>
</evidence>
<dbReference type="Proteomes" id="UP000245942">
    <property type="component" value="Unassembled WGS sequence"/>
</dbReference>
<evidence type="ECO:0000256" key="7">
    <source>
        <dbReference type="ARBA" id="ARBA00022917"/>
    </source>
</evidence>
<evidence type="ECO:0000259" key="17">
    <source>
        <dbReference type="PROSITE" id="PS51447"/>
    </source>
</evidence>
<dbReference type="NCBIfam" id="TIGR00469">
    <property type="entry name" value="pheS_mito"/>
    <property type="match status" value="1"/>
</dbReference>
<dbReference type="InterPro" id="IPR002319">
    <property type="entry name" value="Phenylalanyl-tRNA_Synthase"/>
</dbReference>
<dbReference type="RefSeq" id="XP_025349630.1">
    <property type="nucleotide sequence ID" value="XM_025491995.1"/>
</dbReference>
<keyword evidence="4" id="KW-0436">Ligase</keyword>
<dbReference type="Pfam" id="PF01409">
    <property type="entry name" value="tRNA-synt_2d"/>
    <property type="match status" value="2"/>
</dbReference>
<dbReference type="EC" id="6.1.1.20" evidence="3"/>
<dbReference type="EMBL" id="KZ819323">
    <property type="protein sequence ID" value="PWN22470.1"/>
    <property type="molecule type" value="Genomic_DNA"/>
</dbReference>
<protein>
    <recommendedName>
        <fullName evidence="14">Phenylalanine--tRNA ligase, mitochondrial</fullName>
        <ecNumber evidence="3">6.1.1.20</ecNumber>
    </recommendedName>
    <alternativeName>
        <fullName evidence="11">Phenylalanyl-tRNA synthetase</fullName>
    </alternativeName>
</protein>
<sequence>MGSLAVRGAQRGLRITSQRSSSYRAPLVACPASARAYAVQTRGTPAAKAKGGRAYRPIALTSSPHNTFSSSSLSHKASYASSSSSTAPKTITVLGQTYETDDFFNVPPSILSRLGPRPVLPYQSSHPLELLRTHIESTLSRCESLAAPSPIVSAESNFDDLGIAPDHPGRSPTDTYYINRQTCLRTHTSAHEVETFKAGKTRWLLTADVYRRDEIDASHYPIFHQMEGASNWSTAPGSTDFDEGGVVQKECEEMEARLEGAQIEIEDNVSLEDAGGWQKGHEADPVRRKAAELALRHLKATLNGLAYDLFGDRHAAEVAAAAAASQGSTAESSNDGAASEVSEPLRVRWISAFFPFTSPSFEVEVWFRGQWLEILGCGISQQSILDRASVQDRVGWAFGLGLERIAMVLYSIPDIRLFWSKDERFLRQFQQADQPTRMPKIDSSEAGVSDAGGNMDQRRKKLVTFRPYSKFPSCHKDVSFWLPKPDLVKDAGSDSSTTEPVEVASPPSFHENDLMELIRETAADLAEDVKLIDSFSHPKTGRVSKCYRINYRSMERSLENEEVNALHDVVVQRVRDELGVEIR</sequence>
<dbReference type="GO" id="GO:0004826">
    <property type="term" value="F:phenylalanine-tRNA ligase activity"/>
    <property type="evidence" value="ECO:0007669"/>
    <property type="project" value="UniProtKB-EC"/>
</dbReference>
<evidence type="ECO:0000256" key="6">
    <source>
        <dbReference type="ARBA" id="ARBA00022840"/>
    </source>
</evidence>
<evidence type="ECO:0000256" key="1">
    <source>
        <dbReference type="ARBA" id="ARBA00004305"/>
    </source>
</evidence>
<feature type="domain" description="FDX-ACB" evidence="17">
    <location>
        <begin position="469"/>
        <end position="583"/>
    </location>
</feature>
<keyword evidence="19" id="KW-1185">Reference proteome</keyword>
<evidence type="ECO:0000256" key="5">
    <source>
        <dbReference type="ARBA" id="ARBA00022741"/>
    </source>
</evidence>
<dbReference type="GO" id="GO:0006432">
    <property type="term" value="P:phenylalanyl-tRNA aminoacylation"/>
    <property type="evidence" value="ECO:0007669"/>
    <property type="project" value="InterPro"/>
</dbReference>
<dbReference type="GO" id="GO:0005524">
    <property type="term" value="F:ATP binding"/>
    <property type="evidence" value="ECO:0007669"/>
    <property type="project" value="UniProtKB-KW"/>
</dbReference>
<comment type="function">
    <text evidence="13">Is responsible for the charging of tRNA(Phe) with phenylalanine in mitochondrial translation.</text>
</comment>
<keyword evidence="8" id="KW-0809">Transit peptide</keyword>
<dbReference type="InterPro" id="IPR036690">
    <property type="entry name" value="Fdx_antiC-bd_sf"/>
</dbReference>
<dbReference type="SUPFAM" id="SSF55681">
    <property type="entry name" value="Class II aaRS and biotin synthetases"/>
    <property type="match status" value="1"/>
</dbReference>
<keyword evidence="10 18" id="KW-0030">Aminoacyl-tRNA synthetase</keyword>
<evidence type="ECO:0000256" key="4">
    <source>
        <dbReference type="ARBA" id="ARBA00022598"/>
    </source>
</evidence>
<dbReference type="SMART" id="SM00896">
    <property type="entry name" value="FDX-ACB"/>
    <property type="match status" value="1"/>
</dbReference>
<evidence type="ECO:0000256" key="10">
    <source>
        <dbReference type="ARBA" id="ARBA00023146"/>
    </source>
</evidence>
<dbReference type="Gene3D" id="3.30.70.380">
    <property type="entry name" value="Ferrodoxin-fold anticodon-binding domain"/>
    <property type="match status" value="1"/>
</dbReference>
<reference evidence="18 19" key="1">
    <citation type="journal article" date="2018" name="Mol. Biol. Evol.">
        <title>Broad Genomic Sampling Reveals a Smut Pathogenic Ancestry of the Fungal Clade Ustilaginomycotina.</title>
        <authorList>
            <person name="Kijpornyongpan T."/>
            <person name="Mondo S.J."/>
            <person name="Barry K."/>
            <person name="Sandor L."/>
            <person name="Lee J."/>
            <person name="Lipzen A."/>
            <person name="Pangilinan J."/>
            <person name="LaButti K."/>
            <person name="Hainaut M."/>
            <person name="Henrissat B."/>
            <person name="Grigoriev I.V."/>
            <person name="Spatafora J.W."/>
            <person name="Aime M.C."/>
        </authorList>
    </citation>
    <scope>NUCLEOTIDE SEQUENCE [LARGE SCALE GENOMIC DNA]</scope>
    <source>
        <strain evidence="18 19">MCA 4718</strain>
    </source>
</reference>
<gene>
    <name evidence="18" type="ORF">BCV69DRAFT_281462</name>
</gene>
<dbReference type="InterPro" id="IPR004530">
    <property type="entry name" value="Phe-tRNA-synth_IIc_mito"/>
</dbReference>
<evidence type="ECO:0000256" key="15">
    <source>
        <dbReference type="SAM" id="MobiDB-lite"/>
    </source>
</evidence>
<comment type="similarity">
    <text evidence="2">Belongs to the class-II aminoacyl-tRNA synthetase family.</text>
</comment>